<feature type="compositionally biased region" description="Basic and acidic residues" evidence="1">
    <location>
        <begin position="84"/>
        <end position="150"/>
    </location>
</feature>
<feature type="region of interest" description="Disordered" evidence="1">
    <location>
        <begin position="976"/>
        <end position="1064"/>
    </location>
</feature>
<sequence length="1144" mass="129578">MPRSTRHKSSKHKDARDYSDSEKESSLKERKSSKEESSARVSKDSASGDKRKLDSKEYYDSTNGEYYEEYTSSKRRKGKAGDSGSDRWNGKDEEKGESSKKTKASSEKSRRREEVVGEETKKTSGKSDGKHRESSRRESKEFDKEKDREKERKHKEGKSDKFHDGEDHHKSKAGSVKTELKAQDQLDNHTEKRSRRKKDDHGVGDKHQDNSDDVGDRLTSGDDYIKDGKQKGEKNRDKYRDDKEEDIKQKGDKQRDDRPTKEQTRSDEKHLRDESKKKSKLQDNDHGHEPDSEHDGYHDRDRNRDYDRESDRNERDRERARERDRDYERDRERDRERERDRDRRDYEHDRYHERDWDRDRSRDRDRDHDRDRAHDREKDRSRDYYHDGKRSKSDRERDNDRDDQSGRYKDRREGRKSPDYQDYQEVIIGSRSSRAEPDVDVIRSERQPSSSAVQEENGNVSDQITKGVSSREAAELSGGSERGSRHKVSERTIKLEDGVLGEFQAERSSAPKASPRPMVERSPSSTSLDRRYNNRSGARRSLEVEETGHRSSGRDFSAAEDERNLADGTSQAELSFNNKANQNNSSFPPRPESRGGISSPRVGPREEDNRVNAGGRYKRGVDPMMGRGQSNVWRGVPNWPSPLPNGFIQFQHVPQHGGFQAMMPQFSSPSIFGVRPSMEMNHPGIPYHIPDAERFSGHMRPLGWQNMMDGSGASHMHGFFGDMSNSVFRDESNMYAGSEWDHNRRMHGRGWESGADEWKTRNGDASMEVSSMSVKDDNSAQVADDESLGGQTSHSENDRAKSVEAGSNVTSPAKEVHASSPNINAEVVAEDPVTETADKYERYCRHYLSKLDISVELADPELRECISLLVDEERLTMDDGAAVFVNLKEGGKRVTKSNSTSLKTLSLFPSQNSSVFKMALDLYKEQRFEIKGLPNIENHEPPPQVSPSNIVKVDNNDDMNDVMKGNSFVETADVETADVSDSDTSQKEQPKVSSPVDAGMEIETQYGGGLSPSPEKSPEALEAVASDHIEAHEEDAKPDEGADVDQTMETAPEHDGATEGDDPVTLTIASPAPVAIEIDEQNDLVAEDENMGEAEEKKEADDGDGDGDGVVIVGDVSPKVTEPLVHESDESVISRIHHSPQSTH</sequence>
<feature type="compositionally biased region" description="Polar residues" evidence="1">
    <location>
        <begin position="567"/>
        <end position="587"/>
    </location>
</feature>
<feature type="compositionally biased region" description="Basic residues" evidence="1">
    <location>
        <begin position="1"/>
        <end position="11"/>
    </location>
</feature>
<feature type="compositionally biased region" description="Basic and acidic residues" evidence="1">
    <location>
        <begin position="1025"/>
        <end position="1040"/>
    </location>
</feature>
<dbReference type="AlphaFoldDB" id="A0A1J3DY15"/>
<feature type="compositionally biased region" description="Polar residues" evidence="1">
    <location>
        <begin position="447"/>
        <end position="468"/>
    </location>
</feature>
<dbReference type="PANTHER" id="PTHR34837:SF1">
    <property type="entry name" value="LOW PROTEIN: ZINC FINGER CCCH DOMAIN PROTEIN"/>
    <property type="match status" value="1"/>
</dbReference>
<proteinExistence type="predicted"/>
<gene>
    <name evidence="2" type="ORF">GA_TR11657_c0_g1_i1_g.37436</name>
</gene>
<feature type="region of interest" description="Disordered" evidence="1">
    <location>
        <begin position="744"/>
        <end position="820"/>
    </location>
</feature>
<feature type="compositionally biased region" description="Basic and acidic residues" evidence="1">
    <location>
        <begin position="178"/>
        <end position="419"/>
    </location>
</feature>
<name>A0A1J3DY15_NOCCA</name>
<feature type="region of interest" description="Disordered" evidence="1">
    <location>
        <begin position="1084"/>
        <end position="1144"/>
    </location>
</feature>
<dbReference type="EMBL" id="GEVI01009547">
    <property type="protein sequence ID" value="JAU22773.1"/>
    <property type="molecule type" value="Transcribed_RNA"/>
</dbReference>
<feature type="compositionally biased region" description="Basic and acidic residues" evidence="1">
    <location>
        <begin position="540"/>
        <end position="553"/>
    </location>
</feature>
<feature type="compositionally biased region" description="Acidic residues" evidence="1">
    <location>
        <begin position="1084"/>
        <end position="1093"/>
    </location>
</feature>
<organism evidence="2">
    <name type="scientific">Noccaea caerulescens</name>
    <name type="common">Alpine penny-cress</name>
    <name type="synonym">Thlaspi caerulescens</name>
    <dbReference type="NCBI Taxonomy" id="107243"/>
    <lineage>
        <taxon>Eukaryota</taxon>
        <taxon>Viridiplantae</taxon>
        <taxon>Streptophyta</taxon>
        <taxon>Embryophyta</taxon>
        <taxon>Tracheophyta</taxon>
        <taxon>Spermatophyta</taxon>
        <taxon>Magnoliopsida</taxon>
        <taxon>eudicotyledons</taxon>
        <taxon>Gunneridae</taxon>
        <taxon>Pentapetalae</taxon>
        <taxon>rosids</taxon>
        <taxon>malvids</taxon>
        <taxon>Brassicales</taxon>
        <taxon>Brassicaceae</taxon>
        <taxon>Coluteocarpeae</taxon>
        <taxon>Noccaea</taxon>
    </lineage>
</organism>
<accession>A0A1J3DY15</accession>
<reference evidence="2" key="1">
    <citation type="submission" date="2016-07" db="EMBL/GenBank/DDBJ databases">
        <title>De novo transcriptome assembly of four accessions of the metal hyperaccumulator plant Noccaea caerulescens.</title>
        <authorList>
            <person name="Blande D."/>
            <person name="Halimaa P."/>
            <person name="Tervahauta A.I."/>
            <person name="Aarts M.G."/>
            <person name="Karenlampi S.O."/>
        </authorList>
    </citation>
    <scope>NUCLEOTIDE SEQUENCE</scope>
</reference>
<protein>
    <submittedName>
        <fullName evidence="2">Nipped-B-like protein B</fullName>
    </submittedName>
</protein>
<evidence type="ECO:0000313" key="2">
    <source>
        <dbReference type="EMBL" id="JAU22773.1"/>
    </source>
</evidence>
<evidence type="ECO:0000256" key="1">
    <source>
        <dbReference type="SAM" id="MobiDB-lite"/>
    </source>
</evidence>
<feature type="region of interest" description="Disordered" evidence="1">
    <location>
        <begin position="1"/>
        <end position="626"/>
    </location>
</feature>
<feature type="compositionally biased region" description="Basic and acidic residues" evidence="1">
    <location>
        <begin position="157"/>
        <end position="169"/>
    </location>
</feature>
<feature type="compositionally biased region" description="Basic and acidic residues" evidence="1">
    <location>
        <begin position="433"/>
        <end position="446"/>
    </location>
</feature>
<feature type="compositionally biased region" description="Basic and acidic residues" evidence="1">
    <location>
        <begin position="487"/>
        <end position="497"/>
    </location>
</feature>
<feature type="compositionally biased region" description="Basic and acidic residues" evidence="1">
    <location>
        <begin position="12"/>
        <end position="59"/>
    </location>
</feature>
<dbReference type="PANTHER" id="PTHR34837">
    <property type="entry name" value="OS05G0595500 PROTEIN"/>
    <property type="match status" value="1"/>
</dbReference>